<name>A0ABS4KJM3_9FIRM</name>
<keyword evidence="4" id="KW-1185">Reference proteome</keyword>
<dbReference type="InterPro" id="IPR011650">
    <property type="entry name" value="Peptidase_M20_dimer"/>
</dbReference>
<dbReference type="PIRSF" id="PIRSF037226">
    <property type="entry name" value="Amidohydrolase_ACY1L2_prd"/>
    <property type="match status" value="1"/>
</dbReference>
<dbReference type="Gene3D" id="3.30.70.360">
    <property type="match status" value="1"/>
</dbReference>
<dbReference type="SUPFAM" id="SSF53187">
    <property type="entry name" value="Zn-dependent exopeptidases"/>
    <property type="match status" value="1"/>
</dbReference>
<dbReference type="Pfam" id="PF07687">
    <property type="entry name" value="M20_dimer"/>
    <property type="match status" value="1"/>
</dbReference>
<dbReference type="CDD" id="cd05672">
    <property type="entry name" value="M20_ACY1L2-like"/>
    <property type="match status" value="1"/>
</dbReference>
<dbReference type="RefSeq" id="WP_209661007.1">
    <property type="nucleotide sequence ID" value="NZ_JAGGLI010000018.1"/>
</dbReference>
<dbReference type="Pfam" id="PF01546">
    <property type="entry name" value="Peptidase_M20"/>
    <property type="match status" value="1"/>
</dbReference>
<dbReference type="InterPro" id="IPR017439">
    <property type="entry name" value="Amidohydrolase"/>
</dbReference>
<dbReference type="PANTHER" id="PTHR30575">
    <property type="entry name" value="PEPTIDASE M20"/>
    <property type="match status" value="1"/>
</dbReference>
<dbReference type="Proteomes" id="UP001314903">
    <property type="component" value="Unassembled WGS sequence"/>
</dbReference>
<dbReference type="InterPro" id="IPR002933">
    <property type="entry name" value="Peptidase_M20"/>
</dbReference>
<dbReference type="InterPro" id="IPR052030">
    <property type="entry name" value="Peptidase_M20/M20A_hydrolases"/>
</dbReference>
<dbReference type="NCBIfam" id="TIGR01891">
    <property type="entry name" value="amidohydrolases"/>
    <property type="match status" value="1"/>
</dbReference>
<evidence type="ECO:0000256" key="1">
    <source>
        <dbReference type="PIRNR" id="PIRNR037226"/>
    </source>
</evidence>
<evidence type="ECO:0000259" key="2">
    <source>
        <dbReference type="Pfam" id="PF07687"/>
    </source>
</evidence>
<sequence length="383" mass="42102">MKDKIIAKLNKIMPELLEINRKLYENPELGYEEFESSKLLIEFLKNQGFNVEEKYLGIETAFRAEYGPEGGMKIGYLCEYDALPEIGHGCGHNSIAAMGVGAATSLKECADDLNLRIVVYGTPAEETSGAKVEMVEKGAFDDLFCAMMCHPTALMAKSGTSSALEAIQFDFHGQTAHAAAEPHMGRNALEGLIHLFNLTFSLRARLKKDANIAGIISEGGLAANIIPEHAQGKFYLRAAKKEYLDFVKEEVVKCAEAAALATGTTFEMKNYEASYQDMRTNEVLSEKFSDNIEYIGLERPHLTRDMTGSIDMGNVSHRVPSIHPWIGFGDESLNPHTRAFAAATLSEKGKNVIYTGSAAMALTGYDVAMDSELREKILKEFKG</sequence>
<comment type="caution">
    <text evidence="3">The sequence shown here is derived from an EMBL/GenBank/DDBJ whole genome shotgun (WGS) entry which is preliminary data.</text>
</comment>
<evidence type="ECO:0000313" key="4">
    <source>
        <dbReference type="Proteomes" id="UP001314903"/>
    </source>
</evidence>
<gene>
    <name evidence="3" type="ORF">J2Z35_001748</name>
</gene>
<dbReference type="Gene3D" id="3.40.630.10">
    <property type="entry name" value="Zn peptidases"/>
    <property type="match status" value="1"/>
</dbReference>
<reference evidence="3 4" key="1">
    <citation type="submission" date="2021-03" db="EMBL/GenBank/DDBJ databases">
        <title>Genomic Encyclopedia of Type Strains, Phase IV (KMG-IV): sequencing the most valuable type-strain genomes for metagenomic binning, comparative biology and taxonomic classification.</title>
        <authorList>
            <person name="Goeker M."/>
        </authorList>
    </citation>
    <scope>NUCLEOTIDE SEQUENCE [LARGE SCALE GENOMIC DNA]</scope>
    <source>
        <strain evidence="3 4">DSM 27512</strain>
    </source>
</reference>
<dbReference type="SUPFAM" id="SSF55031">
    <property type="entry name" value="Bacterial exopeptidase dimerisation domain"/>
    <property type="match status" value="1"/>
</dbReference>
<feature type="domain" description="Peptidase M20 dimerisation" evidence="2">
    <location>
        <begin position="169"/>
        <end position="260"/>
    </location>
</feature>
<dbReference type="EMBL" id="JAGGLI010000018">
    <property type="protein sequence ID" value="MBP2027950.1"/>
    <property type="molecule type" value="Genomic_DNA"/>
</dbReference>
<protein>
    <recommendedName>
        <fullName evidence="1">Peptidase M20 domain-containing protein 2</fullName>
    </recommendedName>
</protein>
<comment type="similarity">
    <text evidence="1">Belongs to the peptidase M20A family.</text>
</comment>
<evidence type="ECO:0000313" key="3">
    <source>
        <dbReference type="EMBL" id="MBP2027950.1"/>
    </source>
</evidence>
<dbReference type="InterPro" id="IPR036264">
    <property type="entry name" value="Bact_exopeptidase_dim_dom"/>
</dbReference>
<accession>A0ABS4KJM3</accession>
<proteinExistence type="inferred from homology"/>
<dbReference type="PANTHER" id="PTHR30575:SF0">
    <property type="entry name" value="XAA-ARG DIPEPTIDASE"/>
    <property type="match status" value="1"/>
</dbReference>
<organism evidence="3 4">
    <name type="scientific">Acetoanaerobium pronyense</name>
    <dbReference type="NCBI Taxonomy" id="1482736"/>
    <lineage>
        <taxon>Bacteria</taxon>
        <taxon>Bacillati</taxon>
        <taxon>Bacillota</taxon>
        <taxon>Clostridia</taxon>
        <taxon>Peptostreptococcales</taxon>
        <taxon>Filifactoraceae</taxon>
        <taxon>Acetoanaerobium</taxon>
    </lineage>
</organism>
<dbReference type="InterPro" id="IPR017144">
    <property type="entry name" value="Xaa-Arg_dipeptidase"/>
</dbReference>